<dbReference type="EMBL" id="LN824141">
    <property type="protein sequence ID" value="CEP78583.1"/>
    <property type="molecule type" value="Genomic_DNA"/>
</dbReference>
<protein>
    <submittedName>
        <fullName evidence="2">Oxaloacetate decarboxylase alpha subunit</fullName>
        <ecNumber evidence="2">4.1.1.3</ecNumber>
    </submittedName>
</protein>
<dbReference type="SUPFAM" id="SSF51569">
    <property type="entry name" value="Aldolase"/>
    <property type="match status" value="1"/>
</dbReference>
<dbReference type="InterPro" id="IPR000891">
    <property type="entry name" value="PYR_CT"/>
</dbReference>
<dbReference type="InterPro" id="IPR055268">
    <property type="entry name" value="PCB-like"/>
</dbReference>
<dbReference type="NCBIfam" id="NF010644">
    <property type="entry name" value="PRK14041.1"/>
    <property type="match status" value="1"/>
</dbReference>
<dbReference type="AlphaFoldDB" id="A0A0C7NZ64"/>
<dbReference type="PANTHER" id="PTHR43778">
    <property type="entry name" value="PYRUVATE CARBOXYLASE"/>
    <property type="match status" value="1"/>
</dbReference>
<dbReference type="GO" id="GO:0004736">
    <property type="term" value="F:pyruvate carboxylase activity"/>
    <property type="evidence" value="ECO:0007669"/>
    <property type="project" value="TreeGrafter"/>
</dbReference>
<sequence>MKKKPFIVDTTLRDGQQSLIATRLKLEDFKDQLEDFDKVGFYSMEVWGGATYDSCIRYLDEDPWERLKIIKNKLQNTQIQMLLRGQNLVGYKNYADDVVELFINKVADYGMDIIRVFDALNDIRNLDKSIEVAKKRKIHVQGAICYTVSPVHTLDFYLNYAKELIDRGVDSIVIKDMAGLLTPKVSYNLVKELKQRFNISINIHSHATTGLASMTYYAAIEAGADIIDLALSPFANGTSEPAVEPFQHAFDLDLNWKQIILLVDYLWTVREKYKEFDVKMNSIDAKILDAQIPGGMLSNLMSQLKSQKAENKIQEVLKEVPIVRKDLGYPPLVTPTSQIVGVQATLNVLTGKRYSMITNEVKNYLRGFYGKPPAPVNQELYEKALGTIKPIDYRPADEIPPELDRAKKEIGLLANTDEDLLTYVLFREVGRQFLIKKYEKNLKVDFNIVNSFKNEDVVIYPI</sequence>
<dbReference type="OrthoDB" id="9807469at2"/>
<keyword evidence="3" id="KW-1185">Reference proteome</keyword>
<evidence type="ECO:0000313" key="2">
    <source>
        <dbReference type="EMBL" id="CEP78583.1"/>
    </source>
</evidence>
<dbReference type="CDD" id="cd07937">
    <property type="entry name" value="DRE_TIM_PC_TC_5S"/>
    <property type="match status" value="1"/>
</dbReference>
<dbReference type="HOGENOM" id="CLU_000395_4_2_0"/>
<proteinExistence type="predicted"/>
<dbReference type="Gene3D" id="3.20.20.70">
    <property type="entry name" value="Aldolase class I"/>
    <property type="match status" value="1"/>
</dbReference>
<accession>A0A0C7NZ64</accession>
<evidence type="ECO:0000259" key="1">
    <source>
        <dbReference type="PROSITE" id="PS50991"/>
    </source>
</evidence>
<feature type="domain" description="Pyruvate carboxyltransferase" evidence="1">
    <location>
        <begin position="5"/>
        <end position="266"/>
    </location>
</feature>
<dbReference type="RefSeq" id="WP_084217220.1">
    <property type="nucleotide sequence ID" value="NZ_LN824141.1"/>
</dbReference>
<gene>
    <name evidence="2" type="primary">oadA</name>
    <name evidence="2" type="ORF">DTL3_1286</name>
</gene>
<dbReference type="EC" id="4.1.1.3" evidence="2"/>
<dbReference type="STRING" id="1006576.DTL3_1286"/>
<evidence type="ECO:0000313" key="3">
    <source>
        <dbReference type="Proteomes" id="UP000032809"/>
    </source>
</evidence>
<organism evidence="2 3">
    <name type="scientific">Defluviitoga tunisiensis</name>
    <dbReference type="NCBI Taxonomy" id="1006576"/>
    <lineage>
        <taxon>Bacteria</taxon>
        <taxon>Thermotogati</taxon>
        <taxon>Thermotogota</taxon>
        <taxon>Thermotogae</taxon>
        <taxon>Petrotogales</taxon>
        <taxon>Petrotogaceae</taxon>
        <taxon>Defluviitoga</taxon>
    </lineage>
</organism>
<dbReference type="GO" id="GO:0005737">
    <property type="term" value="C:cytoplasm"/>
    <property type="evidence" value="ECO:0007669"/>
    <property type="project" value="TreeGrafter"/>
</dbReference>
<dbReference type="Pfam" id="PF02436">
    <property type="entry name" value="PYC_OADA"/>
    <property type="match status" value="1"/>
</dbReference>
<dbReference type="GO" id="GO:0016829">
    <property type="term" value="F:lyase activity"/>
    <property type="evidence" value="ECO:0007669"/>
    <property type="project" value="UniProtKB-KW"/>
</dbReference>
<dbReference type="PANTHER" id="PTHR43778:SF2">
    <property type="entry name" value="PYRUVATE CARBOXYLASE, MITOCHONDRIAL"/>
    <property type="match status" value="1"/>
</dbReference>
<dbReference type="KEGG" id="dtn:DTL3_1286"/>
<dbReference type="GO" id="GO:0006094">
    <property type="term" value="P:gluconeogenesis"/>
    <property type="evidence" value="ECO:0007669"/>
    <property type="project" value="TreeGrafter"/>
</dbReference>
<dbReference type="SUPFAM" id="SSF89000">
    <property type="entry name" value="post-HMGL domain-like"/>
    <property type="match status" value="1"/>
</dbReference>
<dbReference type="Pfam" id="PF00682">
    <property type="entry name" value="HMGL-like"/>
    <property type="match status" value="1"/>
</dbReference>
<dbReference type="NCBIfam" id="NF006761">
    <property type="entry name" value="PRK09282.1"/>
    <property type="match status" value="1"/>
</dbReference>
<dbReference type="Proteomes" id="UP000032809">
    <property type="component" value="Chromosome I"/>
</dbReference>
<name>A0A0C7NZ64_DEFTU</name>
<dbReference type="InterPro" id="IPR003379">
    <property type="entry name" value="Carboxylase_cons_dom"/>
</dbReference>
<reference evidence="3" key="1">
    <citation type="submission" date="2014-11" db="EMBL/GenBank/DDBJ databases">
        <authorList>
            <person name="Wibberg D."/>
        </authorList>
    </citation>
    <scope>NUCLEOTIDE SEQUENCE [LARGE SCALE GENOMIC DNA]</scope>
    <source>
        <strain evidence="3">L3</strain>
    </source>
</reference>
<dbReference type="PROSITE" id="PS50991">
    <property type="entry name" value="PYR_CT"/>
    <property type="match status" value="1"/>
</dbReference>
<dbReference type="InterPro" id="IPR013785">
    <property type="entry name" value="Aldolase_TIM"/>
</dbReference>
<keyword evidence="2" id="KW-0456">Lyase</keyword>
<dbReference type="PATRIC" id="fig|1006576.9.peg.1286"/>